<dbReference type="EMBL" id="CAXIXY010000004">
    <property type="protein sequence ID" value="CAL2085857.1"/>
    <property type="molecule type" value="Genomic_DNA"/>
</dbReference>
<gene>
    <name evidence="1" type="ORF">T190607A01A_20543</name>
</gene>
<accession>A0ABM9P055</accession>
<evidence type="ECO:0000313" key="1">
    <source>
        <dbReference type="EMBL" id="CAL2085857.1"/>
    </source>
</evidence>
<sequence length="200" mass="23367">MKMNIIKSFLKLTFILVYGISYSQVEIIGHVKPSITGVKPISEIDIELLNSKKPLLERMTMADSLGFFRIKNLKPHKLYEVQLLVFGYDNQVFKIKTNDGITKTTLIIEADCEYNREQADEDWNNNRAKLLLVGSIAPRANSQSDTRFEKKYGIEYFDFGCTPPTQECIKIYNERIFELMDEKYGKKWRKKVRSDVEYLD</sequence>
<protein>
    <recommendedName>
        <fullName evidence="3">Carboxypeptidase-like protein</fullName>
    </recommendedName>
</protein>
<dbReference type="Proteomes" id="UP001497416">
    <property type="component" value="Unassembled WGS sequence"/>
</dbReference>
<evidence type="ECO:0008006" key="3">
    <source>
        <dbReference type="Google" id="ProtNLM"/>
    </source>
</evidence>
<evidence type="ECO:0000313" key="2">
    <source>
        <dbReference type="Proteomes" id="UP001497416"/>
    </source>
</evidence>
<keyword evidence="2" id="KW-1185">Reference proteome</keyword>
<organism evidence="1 2">
    <name type="scientific">Tenacibaculum platacis</name>
    <dbReference type="NCBI Taxonomy" id="3137852"/>
    <lineage>
        <taxon>Bacteria</taxon>
        <taxon>Pseudomonadati</taxon>
        <taxon>Bacteroidota</taxon>
        <taxon>Flavobacteriia</taxon>
        <taxon>Flavobacteriales</taxon>
        <taxon>Flavobacteriaceae</taxon>
        <taxon>Tenacibaculum</taxon>
    </lineage>
</organism>
<reference evidence="1 2" key="1">
    <citation type="submission" date="2024-05" db="EMBL/GenBank/DDBJ databases">
        <authorList>
            <person name="Duchaud E."/>
        </authorList>
    </citation>
    <scope>NUCLEOTIDE SEQUENCE [LARGE SCALE GENOMIC DNA]</scope>
    <source>
        <strain evidence="1">Ena-SAMPLE-TAB-13-05-2024-13:56:06:370-140302</strain>
    </source>
</reference>
<comment type="caution">
    <text evidence="1">The sequence shown here is derived from an EMBL/GenBank/DDBJ whole genome shotgun (WGS) entry which is preliminary data.</text>
</comment>
<proteinExistence type="predicted"/>
<dbReference type="RefSeq" id="WP_348712084.1">
    <property type="nucleotide sequence ID" value="NZ_CAXIXY010000004.1"/>
</dbReference>
<name>A0ABM9P055_9FLAO</name>